<evidence type="ECO:0000256" key="8">
    <source>
        <dbReference type="SAM" id="Phobius"/>
    </source>
</evidence>
<dbReference type="InterPro" id="IPR005614">
    <property type="entry name" value="NrfD-like"/>
</dbReference>
<feature type="transmembrane region" description="Helical" evidence="8">
    <location>
        <begin position="86"/>
        <end position="108"/>
    </location>
</feature>
<dbReference type="EMBL" id="JBDXMX010000003">
    <property type="protein sequence ID" value="MEO9247932.1"/>
    <property type="molecule type" value="Genomic_DNA"/>
</dbReference>
<evidence type="ECO:0000256" key="5">
    <source>
        <dbReference type="ARBA" id="ARBA00022989"/>
    </source>
</evidence>
<evidence type="ECO:0000256" key="2">
    <source>
        <dbReference type="ARBA" id="ARBA00008929"/>
    </source>
</evidence>
<evidence type="ECO:0000256" key="4">
    <source>
        <dbReference type="ARBA" id="ARBA00022692"/>
    </source>
</evidence>
<evidence type="ECO:0000256" key="6">
    <source>
        <dbReference type="ARBA" id="ARBA00023136"/>
    </source>
</evidence>
<protein>
    <submittedName>
        <fullName evidence="9">NrfD/PsrC family molybdoenzyme membrane anchor subunit</fullName>
    </submittedName>
</protein>
<dbReference type="Pfam" id="PF03916">
    <property type="entry name" value="NrfD"/>
    <property type="match status" value="1"/>
</dbReference>
<feature type="region of interest" description="Disordered" evidence="7">
    <location>
        <begin position="1"/>
        <end position="70"/>
    </location>
</feature>
<evidence type="ECO:0000313" key="9">
    <source>
        <dbReference type="EMBL" id="MEO9247932.1"/>
    </source>
</evidence>
<proteinExistence type="inferred from homology"/>
<evidence type="ECO:0000313" key="10">
    <source>
        <dbReference type="Proteomes" id="UP001484097"/>
    </source>
</evidence>
<feature type="compositionally biased region" description="Basic and acidic residues" evidence="7">
    <location>
        <begin position="7"/>
        <end position="16"/>
    </location>
</feature>
<evidence type="ECO:0000256" key="3">
    <source>
        <dbReference type="ARBA" id="ARBA00022475"/>
    </source>
</evidence>
<comment type="subcellular location">
    <subcellularLocation>
        <location evidence="1">Cell membrane</location>
        <topology evidence="1">Multi-pass membrane protein</topology>
    </subcellularLocation>
</comment>
<dbReference type="Proteomes" id="UP001484097">
    <property type="component" value="Unassembled WGS sequence"/>
</dbReference>
<comment type="caution">
    <text evidence="9">The sequence shown here is derived from an EMBL/GenBank/DDBJ whole genome shotgun (WGS) entry which is preliminary data.</text>
</comment>
<evidence type="ECO:0000256" key="7">
    <source>
        <dbReference type="SAM" id="MobiDB-lite"/>
    </source>
</evidence>
<dbReference type="Gene3D" id="1.20.1630.10">
    <property type="entry name" value="Formate dehydrogenase/DMSO reductase domain"/>
    <property type="match status" value="1"/>
</dbReference>
<comment type="similarity">
    <text evidence="2">Belongs to the NrfD family.</text>
</comment>
<keyword evidence="5 8" id="KW-1133">Transmembrane helix</keyword>
<evidence type="ECO:0000256" key="1">
    <source>
        <dbReference type="ARBA" id="ARBA00004651"/>
    </source>
</evidence>
<accession>A0ABV0IK78</accession>
<keyword evidence="6 8" id="KW-0472">Membrane</keyword>
<dbReference type="PANTHER" id="PTHR34856:SF2">
    <property type="entry name" value="PROTEIN NRFD"/>
    <property type="match status" value="1"/>
</dbReference>
<organism evidence="9 10">
    <name type="scientific">Citricoccus nitrophenolicus</name>
    <dbReference type="NCBI Taxonomy" id="863575"/>
    <lineage>
        <taxon>Bacteria</taxon>
        <taxon>Bacillati</taxon>
        <taxon>Actinomycetota</taxon>
        <taxon>Actinomycetes</taxon>
        <taxon>Micrococcales</taxon>
        <taxon>Micrococcaceae</taxon>
        <taxon>Citricoccus</taxon>
    </lineage>
</organism>
<dbReference type="InterPro" id="IPR052049">
    <property type="entry name" value="Electron_transfer_protein"/>
</dbReference>
<feature type="transmembrane region" description="Helical" evidence="8">
    <location>
        <begin position="120"/>
        <end position="138"/>
    </location>
</feature>
<dbReference type="RefSeq" id="WP_309810999.1">
    <property type="nucleotide sequence ID" value="NZ_JBDXMX010000003.1"/>
</dbReference>
<reference evidence="9 10" key="1">
    <citation type="submission" date="2024-05" db="EMBL/GenBank/DDBJ databases">
        <authorList>
            <person name="Yi C."/>
        </authorList>
    </citation>
    <scope>NUCLEOTIDE SEQUENCE [LARGE SCALE GENOMIC DNA]</scope>
    <source>
        <strain evidence="9 10">XS13</strain>
    </source>
</reference>
<keyword evidence="10" id="KW-1185">Reference proteome</keyword>
<gene>
    <name evidence="9" type="primary">nrfD</name>
    <name evidence="9" type="ORF">ABDK96_09585</name>
</gene>
<sequence>MTTSEFDSYRPPEEPRRRRRRDRAAGPGEPGQQGRPAGRRRGGLAPSSSDGGREMAMVPEPEFTPTGSGSYYGRPIVKAPPWDERVATYLVCGGIAGGSSLLAFGAQLTGRDLLRRNARISALAAAGVGAVALIADLGRPERFLNMMRTVKLSSPMSLGSWVLAGFSTGAGVAAAAEVDRMTGEVLPLGPLRGVLRAAEAPSGALAALLGAPLAGYTAVLLSDTALPTWNDAKEDLPFVFVSSASIAASGLALITTPARETAPARALAVLGVVGDVVATRTMEARMDPVAVEPLETGRPGTLMRWSERLAIAGGIGVLLGGRNRVVAALSGAALVTASAFTRFGVFYAGKDSAKDPRYTVEPQRRRLAARRAAGITDDSITTVR</sequence>
<feature type="compositionally biased region" description="Low complexity" evidence="7">
    <location>
        <begin position="25"/>
        <end position="36"/>
    </location>
</feature>
<dbReference type="PANTHER" id="PTHR34856">
    <property type="entry name" value="PROTEIN NRFD"/>
    <property type="match status" value="1"/>
</dbReference>
<name>A0ABV0IK78_9MICC</name>
<keyword evidence="4 8" id="KW-0812">Transmembrane</keyword>
<feature type="transmembrane region" description="Helical" evidence="8">
    <location>
        <begin position="158"/>
        <end position="176"/>
    </location>
</feature>
<keyword evidence="3" id="KW-1003">Cell membrane</keyword>